<feature type="region of interest" description="Disordered" evidence="1">
    <location>
        <begin position="608"/>
        <end position="661"/>
    </location>
</feature>
<feature type="region of interest" description="Disordered" evidence="1">
    <location>
        <begin position="223"/>
        <end position="292"/>
    </location>
</feature>
<feature type="region of interest" description="Disordered" evidence="1">
    <location>
        <begin position="62"/>
        <end position="85"/>
    </location>
</feature>
<dbReference type="SUPFAM" id="SSF53254">
    <property type="entry name" value="Phosphoglycerate mutase-like"/>
    <property type="match status" value="1"/>
</dbReference>
<evidence type="ECO:0000256" key="1">
    <source>
        <dbReference type="SAM" id="MobiDB-lite"/>
    </source>
</evidence>
<evidence type="ECO:0000313" key="3">
    <source>
        <dbReference type="Proteomes" id="UP000091956"/>
    </source>
</evidence>
<accession>A0A1B8G826</accession>
<keyword evidence="3" id="KW-1185">Reference proteome</keyword>
<dbReference type="GeneID" id="28843315"/>
<dbReference type="STRING" id="342668.A0A1B8G826"/>
<feature type="compositionally biased region" description="Low complexity" evidence="1">
    <location>
        <begin position="482"/>
        <end position="497"/>
    </location>
</feature>
<dbReference type="RefSeq" id="XP_018125721.1">
    <property type="nucleotide sequence ID" value="XM_018279336.2"/>
</dbReference>
<feature type="region of interest" description="Disordered" evidence="1">
    <location>
        <begin position="110"/>
        <end position="129"/>
    </location>
</feature>
<reference evidence="3" key="2">
    <citation type="journal article" date="2018" name="Nat. Commun.">
        <title>Extreme sensitivity to ultraviolet light in the fungal pathogen causing white-nose syndrome of bats.</title>
        <authorList>
            <person name="Palmer J.M."/>
            <person name="Drees K.P."/>
            <person name="Foster J.T."/>
            <person name="Lindner D.L."/>
        </authorList>
    </citation>
    <scope>NUCLEOTIDE SEQUENCE [LARGE SCALE GENOMIC DNA]</scope>
    <source>
        <strain evidence="3">UAMH 10579</strain>
    </source>
</reference>
<dbReference type="OrthoDB" id="3898179at2759"/>
<dbReference type="AlphaFoldDB" id="A0A1B8G826"/>
<feature type="region of interest" description="Disordered" evidence="1">
    <location>
        <begin position="369"/>
        <end position="394"/>
    </location>
</feature>
<feature type="compositionally biased region" description="Polar residues" evidence="1">
    <location>
        <begin position="377"/>
        <end position="394"/>
    </location>
</feature>
<dbReference type="PANTHER" id="PTHR16469">
    <property type="entry name" value="UBIQUITIN-ASSOCIATED AND SH3 DOMAIN-CONTAINING BA-RELATED"/>
    <property type="match status" value="1"/>
</dbReference>
<dbReference type="CDD" id="cd07040">
    <property type="entry name" value="HP"/>
    <property type="match status" value="1"/>
</dbReference>
<dbReference type="Gene3D" id="3.40.50.1240">
    <property type="entry name" value="Phosphoglycerate mutase-like"/>
    <property type="match status" value="2"/>
</dbReference>
<feature type="region of interest" description="Disordered" evidence="1">
    <location>
        <begin position="440"/>
        <end position="460"/>
    </location>
</feature>
<organism evidence="2 3">
    <name type="scientific">Pseudogymnoascus verrucosus</name>
    <dbReference type="NCBI Taxonomy" id="342668"/>
    <lineage>
        <taxon>Eukaryota</taxon>
        <taxon>Fungi</taxon>
        <taxon>Dikarya</taxon>
        <taxon>Ascomycota</taxon>
        <taxon>Pezizomycotina</taxon>
        <taxon>Leotiomycetes</taxon>
        <taxon>Thelebolales</taxon>
        <taxon>Thelebolaceae</taxon>
        <taxon>Pseudogymnoascus</taxon>
    </lineage>
</organism>
<name>A0A1B8G826_9PEZI</name>
<dbReference type="SMART" id="SM00855">
    <property type="entry name" value="PGAM"/>
    <property type="match status" value="1"/>
</dbReference>
<reference evidence="2 3" key="1">
    <citation type="submission" date="2016-03" db="EMBL/GenBank/DDBJ databases">
        <title>Comparative genomics of Pseudogymnoascus destructans, the fungus causing white-nose syndrome of bats.</title>
        <authorList>
            <person name="Palmer J.M."/>
            <person name="Drees K.P."/>
            <person name="Foster J.T."/>
            <person name="Lindner D.L."/>
        </authorList>
    </citation>
    <scope>NUCLEOTIDE SEQUENCE [LARGE SCALE GENOMIC DNA]</scope>
    <source>
        <strain evidence="2 3">UAMH 10579</strain>
    </source>
</reference>
<dbReference type="PANTHER" id="PTHR16469:SF27">
    <property type="entry name" value="UBIQUITIN-ASSOCIATED AND SH3 DOMAIN-CONTAINING BA-RELATED"/>
    <property type="match status" value="1"/>
</dbReference>
<evidence type="ECO:0000313" key="2">
    <source>
        <dbReference type="EMBL" id="OBT91988.1"/>
    </source>
</evidence>
<feature type="compositionally biased region" description="Basic and acidic residues" evidence="1">
    <location>
        <begin position="68"/>
        <end position="79"/>
    </location>
</feature>
<sequence length="661" mass="71300">MAGPPAVLIVVRHGARLDAADKQWHLNSPTPYDPPLTYGGWTQSRALGARIGNLLNAREAGLQTTTTDENKDSRPEAAKPKKKQRVVIHTSPFLRCVQTSVAIASGIAQNPARNQPRQPTATQLSDAPVFQSTSVFQSSPRIRPKIKTDSPRLEPIFEPVPPVATKDAPTISKATLRVDAFLGEWLSPDYFEQITPPPSSVLMVAGAKADLLRREDYSSITPREATATSGFPGGWGSPIIAPDSDKEDAMISPRQPAPRDRTNSVSSVNSTTSRISGRPNAKLSSPQNGENAAYVPPIPHYAVSGSDPIPSGYVAHGKDACVDIDFQWDSMREPQNWGNGGEYGEEWSSMHKRFRRGLALLVDWYRQNDEPKRRTSRPSTSQGPTDSPTETTADQDTELVIILVTHGAGCNALIGAMTNQPALLDVGMASLTMAVLKPTPQNTPASTPGVTPAHSRTSSRTTTLYDEYDIKLINSTEHIRRTSNASASSSRTPSVSALPFRPPNRYNANGSLANPFVEPINLGEPVRAIPQSGNFGSIRRAASVASSSLHKSYTPVVRGSIGLWSAPTRADEEAVEEGGEGDDMVLNFGDMAISPSSYPVQFTEPKPVRRLSSNHGESRDEVAPLSGGLWGAPRAPADAGVVPERDHSAKRRWTINEKSTL</sequence>
<dbReference type="InterPro" id="IPR029033">
    <property type="entry name" value="His_PPase_superfam"/>
</dbReference>
<proteinExistence type="predicted"/>
<dbReference type="InterPro" id="IPR013078">
    <property type="entry name" value="His_Pase_superF_clade-1"/>
</dbReference>
<feature type="region of interest" description="Disordered" evidence="1">
    <location>
        <begin position="480"/>
        <end position="500"/>
    </location>
</feature>
<dbReference type="Proteomes" id="UP000091956">
    <property type="component" value="Unassembled WGS sequence"/>
</dbReference>
<evidence type="ECO:0008006" key="4">
    <source>
        <dbReference type="Google" id="ProtNLM"/>
    </source>
</evidence>
<feature type="compositionally biased region" description="Low complexity" evidence="1">
    <location>
        <begin position="263"/>
        <end position="273"/>
    </location>
</feature>
<gene>
    <name evidence="2" type="ORF">VE01_09929</name>
</gene>
<protein>
    <recommendedName>
        <fullName evidence="4">Phosphoglycerate mutase</fullName>
    </recommendedName>
</protein>
<dbReference type="InterPro" id="IPR051710">
    <property type="entry name" value="Phosphatase_SH3-domain"/>
</dbReference>
<dbReference type="EMBL" id="KV460276">
    <property type="protein sequence ID" value="OBT91988.1"/>
    <property type="molecule type" value="Genomic_DNA"/>
</dbReference>